<evidence type="ECO:0000313" key="2">
    <source>
        <dbReference type="Proteomes" id="UP000250078"/>
    </source>
</evidence>
<sequence length="305" mass="34090">MPPEEIEHNEASQNNTTSSPQQRRTIFTIPPPLKRLFDKFPLVTYPANELPLRAPQNRHQHALYVFTTADGAVSSAPSYNPSCLKWQTYLKFCKVDFRVVSSNNHASPSGALPFLLPSSAEASKPSLPIPSGKLQKWTLETSSSVVDEPSDLRYEAYLSLIDHRIRRAWLYTLYLTSNFTSIAESLYILPASRNSLVRLTIAYELRAAAEAELLKHSVVISAETLYKDAEEAFMALETVLGEDEWFFGAAKPGLFDASVFAYTNLLLDDGLGNGWSESRLRNTVLGKQKLVAHRERILATYYAGA</sequence>
<gene>
    <name evidence="1" type="ORF">K441DRAFT_682550</name>
</gene>
<evidence type="ECO:0000313" key="1">
    <source>
        <dbReference type="EMBL" id="OCK87472.1"/>
    </source>
</evidence>
<organism evidence="1 2">
    <name type="scientific">Cenococcum geophilum 1.58</name>
    <dbReference type="NCBI Taxonomy" id="794803"/>
    <lineage>
        <taxon>Eukaryota</taxon>
        <taxon>Fungi</taxon>
        <taxon>Dikarya</taxon>
        <taxon>Ascomycota</taxon>
        <taxon>Pezizomycotina</taxon>
        <taxon>Dothideomycetes</taxon>
        <taxon>Pleosporomycetidae</taxon>
        <taxon>Gloniales</taxon>
        <taxon>Gloniaceae</taxon>
        <taxon>Cenococcum</taxon>
    </lineage>
</organism>
<dbReference type="Proteomes" id="UP000250078">
    <property type="component" value="Unassembled WGS sequence"/>
</dbReference>
<protein>
    <submittedName>
        <fullName evidence="1">Uncharacterized protein</fullName>
    </submittedName>
</protein>
<accession>A0ACC8EMP7</accession>
<dbReference type="EMBL" id="KV748260">
    <property type="protein sequence ID" value="OCK87472.1"/>
    <property type="molecule type" value="Genomic_DNA"/>
</dbReference>
<keyword evidence="2" id="KW-1185">Reference proteome</keyword>
<reference evidence="1 2" key="1">
    <citation type="journal article" date="2016" name="Nat. Commun.">
        <title>Ectomycorrhizal ecology is imprinted in the genome of the dominant symbiotic fungus Cenococcum geophilum.</title>
        <authorList>
            <consortium name="DOE Joint Genome Institute"/>
            <person name="Peter M."/>
            <person name="Kohler A."/>
            <person name="Ohm R.A."/>
            <person name="Kuo A."/>
            <person name="Krutzmann J."/>
            <person name="Morin E."/>
            <person name="Arend M."/>
            <person name="Barry K.W."/>
            <person name="Binder M."/>
            <person name="Choi C."/>
            <person name="Clum A."/>
            <person name="Copeland A."/>
            <person name="Grisel N."/>
            <person name="Haridas S."/>
            <person name="Kipfer T."/>
            <person name="LaButti K."/>
            <person name="Lindquist E."/>
            <person name="Lipzen A."/>
            <person name="Maire R."/>
            <person name="Meier B."/>
            <person name="Mihaltcheva S."/>
            <person name="Molinier V."/>
            <person name="Murat C."/>
            <person name="Poggeler S."/>
            <person name="Quandt C.A."/>
            <person name="Sperisen C."/>
            <person name="Tritt A."/>
            <person name="Tisserant E."/>
            <person name="Crous P.W."/>
            <person name="Henrissat B."/>
            <person name="Nehls U."/>
            <person name="Egli S."/>
            <person name="Spatafora J.W."/>
            <person name="Grigoriev I.V."/>
            <person name="Martin F.M."/>
        </authorList>
    </citation>
    <scope>NUCLEOTIDE SEQUENCE [LARGE SCALE GENOMIC DNA]</scope>
    <source>
        <strain evidence="1 2">1.58</strain>
    </source>
</reference>
<proteinExistence type="predicted"/>
<name>A0ACC8EMP7_9PEZI</name>